<reference evidence="3" key="1">
    <citation type="submission" date="2017-02" db="UniProtKB">
        <authorList>
            <consortium name="WormBaseParasite"/>
        </authorList>
    </citation>
    <scope>IDENTIFICATION</scope>
</reference>
<dbReference type="WBParaSite" id="ALUE_0002130001-mRNA-1">
    <property type="protein sequence ID" value="ALUE_0002130001-mRNA-1"/>
    <property type="gene ID" value="ALUE_0002130001"/>
</dbReference>
<name>A0A0M3IRC2_ASCLU</name>
<sequence length="73" mass="8472">MLLRDAESDVADETLHPRWYIFDDIGFSFDAILMNSTRLAFFFISTHSVLLPFTCLPPLIFFAIFEGRQLVNK</sequence>
<proteinExistence type="predicted"/>
<evidence type="ECO:0000313" key="3">
    <source>
        <dbReference type="WBParaSite" id="ALUE_0002130001-mRNA-1"/>
    </source>
</evidence>
<organism evidence="2 3">
    <name type="scientific">Ascaris lumbricoides</name>
    <name type="common">Giant roundworm</name>
    <dbReference type="NCBI Taxonomy" id="6252"/>
    <lineage>
        <taxon>Eukaryota</taxon>
        <taxon>Metazoa</taxon>
        <taxon>Ecdysozoa</taxon>
        <taxon>Nematoda</taxon>
        <taxon>Chromadorea</taxon>
        <taxon>Rhabditida</taxon>
        <taxon>Spirurina</taxon>
        <taxon>Ascaridomorpha</taxon>
        <taxon>Ascaridoidea</taxon>
        <taxon>Ascarididae</taxon>
        <taxon>Ascaris</taxon>
    </lineage>
</organism>
<protein>
    <submittedName>
        <fullName evidence="3">Uncharacterized protein</fullName>
    </submittedName>
</protein>
<keyword evidence="1" id="KW-1133">Transmembrane helix</keyword>
<keyword evidence="2" id="KW-1185">Reference proteome</keyword>
<accession>A0A0M3IRC2</accession>
<keyword evidence="1" id="KW-0472">Membrane</keyword>
<evidence type="ECO:0000256" key="1">
    <source>
        <dbReference type="SAM" id="Phobius"/>
    </source>
</evidence>
<feature type="transmembrane region" description="Helical" evidence="1">
    <location>
        <begin position="39"/>
        <end position="65"/>
    </location>
</feature>
<keyword evidence="1" id="KW-0812">Transmembrane</keyword>
<dbReference type="Proteomes" id="UP000036681">
    <property type="component" value="Unplaced"/>
</dbReference>
<evidence type="ECO:0000313" key="2">
    <source>
        <dbReference type="Proteomes" id="UP000036681"/>
    </source>
</evidence>
<dbReference type="AlphaFoldDB" id="A0A0M3IRC2"/>